<feature type="domain" description="MYND-type" evidence="5">
    <location>
        <begin position="68"/>
        <end position="106"/>
    </location>
</feature>
<dbReference type="SUPFAM" id="SSF144232">
    <property type="entry name" value="HIT/MYND zinc finger-like"/>
    <property type="match status" value="1"/>
</dbReference>
<keyword evidence="2 4" id="KW-0863">Zinc-finger</keyword>
<dbReference type="GO" id="GO:0008270">
    <property type="term" value="F:zinc ion binding"/>
    <property type="evidence" value="ECO:0007669"/>
    <property type="project" value="UniProtKB-KW"/>
</dbReference>
<organism evidence="6 7">
    <name type="scientific">Favolaschia claudopus</name>
    <dbReference type="NCBI Taxonomy" id="2862362"/>
    <lineage>
        <taxon>Eukaryota</taxon>
        <taxon>Fungi</taxon>
        <taxon>Dikarya</taxon>
        <taxon>Basidiomycota</taxon>
        <taxon>Agaricomycotina</taxon>
        <taxon>Agaricomycetes</taxon>
        <taxon>Agaricomycetidae</taxon>
        <taxon>Agaricales</taxon>
        <taxon>Marasmiineae</taxon>
        <taxon>Mycenaceae</taxon>
        <taxon>Favolaschia</taxon>
    </lineage>
</organism>
<keyword evidence="3" id="KW-0862">Zinc</keyword>
<dbReference type="InterPro" id="IPR002893">
    <property type="entry name" value="Znf_MYND"/>
</dbReference>
<dbReference type="EMBL" id="JAWWNJ010000115">
    <property type="protein sequence ID" value="KAK6991882.1"/>
    <property type="molecule type" value="Genomic_DNA"/>
</dbReference>
<proteinExistence type="predicted"/>
<evidence type="ECO:0000256" key="3">
    <source>
        <dbReference type="ARBA" id="ARBA00022833"/>
    </source>
</evidence>
<evidence type="ECO:0000256" key="4">
    <source>
        <dbReference type="PROSITE-ProRule" id="PRU00134"/>
    </source>
</evidence>
<sequence>MVSYSILSIISRHMDNDKLFSLRKPLPNASWYEKWMLFYNVAKRNMAVFKAYKNGQYTSIRGCHNMKCRELRRPKDIKRCGSCHQMNYCSTECQSVDWKEGHRDICHRLRPLRLEYDHPTLRERSFITALAHHEHEASILDLCLKKISFMHTHPDEAYYILFDYTSTHSVPLIRSVQQPPRLRTSPSNAMLAQWEDQVNRAAHSEGRMELLVVVFGDGKSTYRRMVPLRSPTSIIQTGLRRIADSLQADVEHSKVDIRKEVENLLARRRELGEHALEWEGVQTE</sequence>
<dbReference type="PROSITE" id="PS50865">
    <property type="entry name" value="ZF_MYND_2"/>
    <property type="match status" value="1"/>
</dbReference>
<keyword evidence="1" id="KW-0479">Metal-binding</keyword>
<name>A0AAV9ZT01_9AGAR</name>
<dbReference type="Proteomes" id="UP001362999">
    <property type="component" value="Unassembled WGS sequence"/>
</dbReference>
<evidence type="ECO:0000313" key="6">
    <source>
        <dbReference type="EMBL" id="KAK6991882.1"/>
    </source>
</evidence>
<dbReference type="Pfam" id="PF01753">
    <property type="entry name" value="zf-MYND"/>
    <property type="match status" value="1"/>
</dbReference>
<accession>A0AAV9ZT01</accession>
<keyword evidence="7" id="KW-1185">Reference proteome</keyword>
<protein>
    <submittedName>
        <fullName evidence="6">MYND-type domain-containing protein</fullName>
    </submittedName>
</protein>
<evidence type="ECO:0000259" key="5">
    <source>
        <dbReference type="PROSITE" id="PS50865"/>
    </source>
</evidence>
<evidence type="ECO:0000256" key="1">
    <source>
        <dbReference type="ARBA" id="ARBA00022723"/>
    </source>
</evidence>
<reference evidence="6 7" key="1">
    <citation type="journal article" date="2024" name="J Genomics">
        <title>Draft genome sequencing and assembly of Favolaschia claudopus CIRM-BRFM 2984 isolated from oak limbs.</title>
        <authorList>
            <person name="Navarro D."/>
            <person name="Drula E."/>
            <person name="Chaduli D."/>
            <person name="Cazenave R."/>
            <person name="Ahrendt S."/>
            <person name="Wang J."/>
            <person name="Lipzen A."/>
            <person name="Daum C."/>
            <person name="Barry K."/>
            <person name="Grigoriev I.V."/>
            <person name="Favel A."/>
            <person name="Rosso M.N."/>
            <person name="Martin F."/>
        </authorList>
    </citation>
    <scope>NUCLEOTIDE SEQUENCE [LARGE SCALE GENOMIC DNA]</scope>
    <source>
        <strain evidence="6 7">CIRM-BRFM 2984</strain>
    </source>
</reference>
<gene>
    <name evidence="6" type="ORF">R3P38DRAFT_2571653</name>
</gene>
<evidence type="ECO:0000256" key="2">
    <source>
        <dbReference type="ARBA" id="ARBA00022771"/>
    </source>
</evidence>
<dbReference type="Gene3D" id="6.10.140.2220">
    <property type="match status" value="1"/>
</dbReference>
<evidence type="ECO:0000313" key="7">
    <source>
        <dbReference type="Proteomes" id="UP001362999"/>
    </source>
</evidence>
<dbReference type="AlphaFoldDB" id="A0AAV9ZT01"/>
<comment type="caution">
    <text evidence="6">The sequence shown here is derived from an EMBL/GenBank/DDBJ whole genome shotgun (WGS) entry which is preliminary data.</text>
</comment>